<dbReference type="RefSeq" id="WP_345395085.1">
    <property type="nucleotide sequence ID" value="NZ_BAABHG010000007.1"/>
</dbReference>
<keyword evidence="4" id="KW-1185">Reference proteome</keyword>
<feature type="compositionally biased region" description="Basic and acidic residues" evidence="1">
    <location>
        <begin position="74"/>
        <end position="89"/>
    </location>
</feature>
<accession>A0ABW5GBI3</accession>
<evidence type="ECO:0000313" key="4">
    <source>
        <dbReference type="Proteomes" id="UP001597419"/>
    </source>
</evidence>
<evidence type="ECO:0000256" key="2">
    <source>
        <dbReference type="SAM" id="SignalP"/>
    </source>
</evidence>
<organism evidence="3 4">
    <name type="scientific">Amycolatopsis samaneae</name>
    <dbReference type="NCBI Taxonomy" id="664691"/>
    <lineage>
        <taxon>Bacteria</taxon>
        <taxon>Bacillati</taxon>
        <taxon>Actinomycetota</taxon>
        <taxon>Actinomycetes</taxon>
        <taxon>Pseudonocardiales</taxon>
        <taxon>Pseudonocardiaceae</taxon>
        <taxon>Amycolatopsis</taxon>
    </lineage>
</organism>
<proteinExistence type="predicted"/>
<dbReference type="EMBL" id="JBHUKU010000003">
    <property type="protein sequence ID" value="MFD2458258.1"/>
    <property type="molecule type" value="Genomic_DNA"/>
</dbReference>
<protein>
    <recommendedName>
        <fullName evidence="5">Secreted protein</fullName>
    </recommendedName>
</protein>
<feature type="signal peptide" evidence="2">
    <location>
        <begin position="1"/>
        <end position="27"/>
    </location>
</feature>
<feature type="region of interest" description="Disordered" evidence="1">
    <location>
        <begin position="24"/>
        <end position="104"/>
    </location>
</feature>
<evidence type="ECO:0008006" key="5">
    <source>
        <dbReference type="Google" id="ProtNLM"/>
    </source>
</evidence>
<name>A0ABW5GBI3_9PSEU</name>
<evidence type="ECO:0000313" key="3">
    <source>
        <dbReference type="EMBL" id="MFD2458258.1"/>
    </source>
</evidence>
<comment type="caution">
    <text evidence="3">The sequence shown here is derived from an EMBL/GenBank/DDBJ whole genome shotgun (WGS) entry which is preliminary data.</text>
</comment>
<evidence type="ECO:0000256" key="1">
    <source>
        <dbReference type="SAM" id="MobiDB-lite"/>
    </source>
</evidence>
<feature type="compositionally biased region" description="Low complexity" evidence="1">
    <location>
        <begin position="24"/>
        <end position="50"/>
    </location>
</feature>
<gene>
    <name evidence="3" type="ORF">ACFSYJ_06605</name>
</gene>
<keyword evidence="2" id="KW-0732">Signal</keyword>
<feature type="chain" id="PRO_5045419376" description="Secreted protein" evidence="2">
    <location>
        <begin position="28"/>
        <end position="181"/>
    </location>
</feature>
<dbReference type="Proteomes" id="UP001597419">
    <property type="component" value="Unassembled WGS sequence"/>
</dbReference>
<sequence>MNKRLLALVPAAVAGGVLLLSSCGSNAAPSAAPAPSTSAAPQITSSAPSPGTSANGASGGGQQTKAPGAGRQTDTPHRTPVDKPSEGKDVNCGPTDPNQKDAQDVIAEAKPAGTVGCTEVFNVLDEYKKHPIDPQGGTMREARLTSGWTCAMAPHASRQGVTIVSCGDDGGRSFRSEPAKG</sequence>
<dbReference type="PROSITE" id="PS51257">
    <property type="entry name" value="PROKAR_LIPOPROTEIN"/>
    <property type="match status" value="1"/>
</dbReference>
<reference evidence="4" key="1">
    <citation type="journal article" date="2019" name="Int. J. Syst. Evol. Microbiol.">
        <title>The Global Catalogue of Microorganisms (GCM) 10K type strain sequencing project: providing services to taxonomists for standard genome sequencing and annotation.</title>
        <authorList>
            <consortium name="The Broad Institute Genomics Platform"/>
            <consortium name="The Broad Institute Genome Sequencing Center for Infectious Disease"/>
            <person name="Wu L."/>
            <person name="Ma J."/>
        </authorList>
    </citation>
    <scope>NUCLEOTIDE SEQUENCE [LARGE SCALE GENOMIC DNA]</scope>
    <source>
        <strain evidence="4">CGMCC 4.7643</strain>
    </source>
</reference>